<proteinExistence type="predicted"/>
<accession>A0A4Y2RBR1</accession>
<evidence type="ECO:0000313" key="1">
    <source>
        <dbReference type="EMBL" id="GBN73111.1"/>
    </source>
</evidence>
<comment type="caution">
    <text evidence="1">The sequence shown here is derived from an EMBL/GenBank/DDBJ whole genome shotgun (WGS) entry which is preliminary data.</text>
</comment>
<dbReference type="EMBL" id="BGPR01016465">
    <property type="protein sequence ID" value="GBN73111.1"/>
    <property type="molecule type" value="Genomic_DNA"/>
</dbReference>
<sequence>MGNFHVVTQSKTWFQFPPFAWLSDMKLFSDHSTHCLFTRPLGGGPRRRSTKLKKTVRTGPVPYCASSPSKCLFRYLPEQEVSQPSESVPLGVREAILQ</sequence>
<gene>
    <name evidence="1" type="ORF">AVEN_129248_1</name>
</gene>
<reference evidence="1 2" key="1">
    <citation type="journal article" date="2019" name="Sci. Rep.">
        <title>Orb-weaving spider Araneus ventricosus genome elucidates the spidroin gene catalogue.</title>
        <authorList>
            <person name="Kono N."/>
            <person name="Nakamura H."/>
            <person name="Ohtoshi R."/>
            <person name="Moran D.A.P."/>
            <person name="Shinohara A."/>
            <person name="Yoshida Y."/>
            <person name="Fujiwara M."/>
            <person name="Mori M."/>
            <person name="Tomita M."/>
            <person name="Arakawa K."/>
        </authorList>
    </citation>
    <scope>NUCLEOTIDE SEQUENCE [LARGE SCALE GENOMIC DNA]</scope>
</reference>
<protein>
    <submittedName>
        <fullName evidence="1">Uncharacterized protein</fullName>
    </submittedName>
</protein>
<dbReference type="AlphaFoldDB" id="A0A4Y2RBR1"/>
<organism evidence="1 2">
    <name type="scientific">Araneus ventricosus</name>
    <name type="common">Orbweaver spider</name>
    <name type="synonym">Epeira ventricosa</name>
    <dbReference type="NCBI Taxonomy" id="182803"/>
    <lineage>
        <taxon>Eukaryota</taxon>
        <taxon>Metazoa</taxon>
        <taxon>Ecdysozoa</taxon>
        <taxon>Arthropoda</taxon>
        <taxon>Chelicerata</taxon>
        <taxon>Arachnida</taxon>
        <taxon>Araneae</taxon>
        <taxon>Araneomorphae</taxon>
        <taxon>Entelegynae</taxon>
        <taxon>Araneoidea</taxon>
        <taxon>Araneidae</taxon>
        <taxon>Araneus</taxon>
    </lineage>
</organism>
<dbReference type="Proteomes" id="UP000499080">
    <property type="component" value="Unassembled WGS sequence"/>
</dbReference>
<name>A0A4Y2RBR1_ARAVE</name>
<evidence type="ECO:0000313" key="2">
    <source>
        <dbReference type="Proteomes" id="UP000499080"/>
    </source>
</evidence>
<keyword evidence="2" id="KW-1185">Reference proteome</keyword>